<dbReference type="EMBL" id="AP027272">
    <property type="protein sequence ID" value="BDX07127.1"/>
    <property type="molecule type" value="Genomic_DNA"/>
</dbReference>
<gene>
    <name evidence="4" type="ORF">MACH26_26480</name>
</gene>
<reference evidence="4" key="1">
    <citation type="submission" date="2023-01" db="EMBL/GenBank/DDBJ databases">
        <title>Complete genome sequence of Planctobacterium marinum strain Dej080120_11.</title>
        <authorList>
            <person name="Ueki S."/>
            <person name="Maruyama F."/>
        </authorList>
    </citation>
    <scope>NUCLEOTIDE SEQUENCE</scope>
    <source>
        <strain evidence="4">Dej080120_11</strain>
    </source>
</reference>
<evidence type="ECO:0000256" key="1">
    <source>
        <dbReference type="ARBA" id="ARBA00022729"/>
    </source>
</evidence>
<evidence type="ECO:0000256" key="2">
    <source>
        <dbReference type="SAM" id="SignalP"/>
    </source>
</evidence>
<dbReference type="Pfam" id="PF13778">
    <property type="entry name" value="DUF4174"/>
    <property type="match status" value="1"/>
</dbReference>
<organism evidence="4 5">
    <name type="scientific">Planctobacterium marinum</name>
    <dbReference type="NCBI Taxonomy" id="1631968"/>
    <lineage>
        <taxon>Bacteria</taxon>
        <taxon>Pseudomonadati</taxon>
        <taxon>Pseudomonadota</taxon>
        <taxon>Gammaproteobacteria</taxon>
        <taxon>Alteromonadales</taxon>
        <taxon>Alteromonadaceae</taxon>
        <taxon>Planctobacterium</taxon>
    </lineage>
</organism>
<dbReference type="AlphaFoldDB" id="A0AA48KSG8"/>
<accession>A0AA48KSG8</accession>
<evidence type="ECO:0000313" key="5">
    <source>
        <dbReference type="Proteomes" id="UP001333710"/>
    </source>
</evidence>
<dbReference type="KEGG" id="pmaw:MACH26_26480"/>
<feature type="chain" id="PRO_5041274033" description="DUF4174 domain-containing protein" evidence="2">
    <location>
        <begin position="24"/>
        <end position="155"/>
    </location>
</feature>
<dbReference type="Proteomes" id="UP001333710">
    <property type="component" value="Chromosome"/>
</dbReference>
<protein>
    <recommendedName>
        <fullName evidence="3">DUF4174 domain-containing protein</fullName>
    </recommendedName>
</protein>
<evidence type="ECO:0000313" key="4">
    <source>
        <dbReference type="EMBL" id="BDX07127.1"/>
    </source>
</evidence>
<evidence type="ECO:0000259" key="3">
    <source>
        <dbReference type="Pfam" id="PF13778"/>
    </source>
</evidence>
<keyword evidence="5" id="KW-1185">Reference proteome</keyword>
<feature type="signal peptide" evidence="2">
    <location>
        <begin position="1"/>
        <end position="23"/>
    </location>
</feature>
<name>A0AA48KSG8_9ALTE</name>
<feature type="domain" description="DUF4174" evidence="3">
    <location>
        <begin position="41"/>
        <end position="151"/>
    </location>
</feature>
<dbReference type="RefSeq" id="WP_338293116.1">
    <property type="nucleotide sequence ID" value="NZ_AP027272.1"/>
</dbReference>
<proteinExistence type="predicted"/>
<sequence>MINTPVTVPLFTVLLLFFTQSTATTIHSEATYSQEDPIPEMTSLRWQNRLILVKPVQPEHHKQIQRFHREFIAEIEARKVLLFQQIHKNVFKPIATPLAEPLFYKAHYKVPPGEALLIGLDGEVKARSSLTIPELAELLWKIDTMPIRKRELEQR</sequence>
<dbReference type="InterPro" id="IPR025232">
    <property type="entry name" value="DUF4174"/>
</dbReference>
<keyword evidence="1 2" id="KW-0732">Signal</keyword>